<dbReference type="SUPFAM" id="SSF48452">
    <property type="entry name" value="TPR-like"/>
    <property type="match status" value="1"/>
</dbReference>
<dbReference type="AlphaFoldDB" id="I4AJJ4"/>
<keyword evidence="4" id="KW-1185">Reference proteome</keyword>
<evidence type="ECO:0000313" key="3">
    <source>
        <dbReference type="EMBL" id="AFM04129.1"/>
    </source>
</evidence>
<dbReference type="InterPro" id="IPR019734">
    <property type="entry name" value="TPR_rpt"/>
</dbReference>
<dbReference type="RefSeq" id="WP_014797584.1">
    <property type="nucleotide sequence ID" value="NC_018018.1"/>
</dbReference>
<dbReference type="eggNOG" id="COG3063">
    <property type="taxonomic scope" value="Bacteria"/>
</dbReference>
<proteinExistence type="predicted"/>
<dbReference type="PROSITE" id="PS50005">
    <property type="entry name" value="TPR"/>
    <property type="match status" value="1"/>
</dbReference>
<dbReference type="PANTHER" id="PTHR12558:SF13">
    <property type="entry name" value="CELL DIVISION CYCLE PROTEIN 27 HOMOLOG"/>
    <property type="match status" value="1"/>
</dbReference>
<gene>
    <name evidence="3" type="ordered locus">Fleli_1729</name>
</gene>
<sequence length="255" mass="29682" precursor="true">MRILFVLLFVFSFQNCFAQFISAQEAEKIHLQVDSLVKIKEYDKIIKIYEGLLTKIDIVDSGVYYEIALIYYTDNNFEKTLLNLDKSLNLAKKTEREKLLGDIHFLYARTYSKQGNNKKAVTELKKSLKYNDKLLEAQATLTYEYLRVKKYKKAIKEAEKTLELDPKEPYAYNNAGLALIKLKKYEEGKKMILTSLDLDGTNPYAYKHLAYYYIAIKDLNKACESLQKAKDLGYKEFGNEADQNEVADLIKQYCK</sequence>
<dbReference type="PANTHER" id="PTHR12558">
    <property type="entry name" value="CELL DIVISION CYCLE 16,23,27"/>
    <property type="match status" value="1"/>
</dbReference>
<dbReference type="InterPro" id="IPR011990">
    <property type="entry name" value="TPR-like_helical_dom_sf"/>
</dbReference>
<evidence type="ECO:0000313" key="4">
    <source>
        <dbReference type="Proteomes" id="UP000006054"/>
    </source>
</evidence>
<organism evidence="3 4">
    <name type="scientific">Bernardetia litoralis (strain ATCC 23117 / DSM 6794 / NBRC 15988 / NCIMB 1366 / Fx l1 / Sio-4)</name>
    <name type="common">Flexibacter litoralis</name>
    <dbReference type="NCBI Taxonomy" id="880071"/>
    <lineage>
        <taxon>Bacteria</taxon>
        <taxon>Pseudomonadati</taxon>
        <taxon>Bacteroidota</taxon>
        <taxon>Cytophagia</taxon>
        <taxon>Cytophagales</taxon>
        <taxon>Bernardetiaceae</taxon>
        <taxon>Bernardetia</taxon>
    </lineage>
</organism>
<evidence type="ECO:0000256" key="1">
    <source>
        <dbReference type="PROSITE-ProRule" id="PRU00339"/>
    </source>
</evidence>
<dbReference type="Gene3D" id="1.25.40.10">
    <property type="entry name" value="Tetratricopeptide repeat domain"/>
    <property type="match status" value="2"/>
</dbReference>
<reference evidence="4" key="1">
    <citation type="submission" date="2012-06" db="EMBL/GenBank/DDBJ databases">
        <title>The complete genome of Flexibacter litoralis DSM 6794.</title>
        <authorList>
            <person name="Lucas S."/>
            <person name="Copeland A."/>
            <person name="Lapidus A."/>
            <person name="Glavina del Rio T."/>
            <person name="Dalin E."/>
            <person name="Tice H."/>
            <person name="Bruce D."/>
            <person name="Goodwin L."/>
            <person name="Pitluck S."/>
            <person name="Peters L."/>
            <person name="Ovchinnikova G."/>
            <person name="Lu M."/>
            <person name="Kyrpides N."/>
            <person name="Mavromatis K."/>
            <person name="Ivanova N."/>
            <person name="Brettin T."/>
            <person name="Detter J.C."/>
            <person name="Han C."/>
            <person name="Larimer F."/>
            <person name="Land M."/>
            <person name="Hauser L."/>
            <person name="Markowitz V."/>
            <person name="Cheng J.-F."/>
            <person name="Hugenholtz P."/>
            <person name="Woyke T."/>
            <person name="Wu D."/>
            <person name="Spring S."/>
            <person name="Lang E."/>
            <person name="Kopitz M."/>
            <person name="Brambilla E."/>
            <person name="Klenk H.-P."/>
            <person name="Eisen J.A."/>
        </authorList>
    </citation>
    <scope>NUCLEOTIDE SEQUENCE [LARGE SCALE GENOMIC DNA]</scope>
    <source>
        <strain evidence="4">ATCC 23117 / DSM 6794 / NBRC 15988 / NCIMB 1366 / Sio-4</strain>
    </source>
</reference>
<accession>I4AJJ4</accession>
<dbReference type="HOGENOM" id="CLU_1088823_0_0_10"/>
<name>I4AJJ4_BERLS</name>
<dbReference type="OrthoDB" id="9780183at2"/>
<feature type="signal peptide" evidence="2">
    <location>
        <begin position="1"/>
        <end position="18"/>
    </location>
</feature>
<dbReference type="KEGG" id="fli:Fleli_1729"/>
<dbReference type="Proteomes" id="UP000006054">
    <property type="component" value="Chromosome"/>
</dbReference>
<evidence type="ECO:0000256" key="2">
    <source>
        <dbReference type="SAM" id="SignalP"/>
    </source>
</evidence>
<dbReference type="EMBL" id="CP003345">
    <property type="protein sequence ID" value="AFM04129.1"/>
    <property type="molecule type" value="Genomic_DNA"/>
</dbReference>
<dbReference type="STRING" id="880071.Fleli_1729"/>
<feature type="repeat" description="TPR" evidence="1">
    <location>
        <begin position="135"/>
        <end position="168"/>
    </location>
</feature>
<keyword evidence="2" id="KW-0732">Signal</keyword>
<keyword evidence="1" id="KW-0802">TPR repeat</keyword>
<protein>
    <submittedName>
        <fullName evidence="3">Uncharacterized protein</fullName>
    </submittedName>
</protein>
<dbReference type="Pfam" id="PF13181">
    <property type="entry name" value="TPR_8"/>
    <property type="match status" value="2"/>
</dbReference>
<feature type="chain" id="PRO_5003685779" evidence="2">
    <location>
        <begin position="19"/>
        <end position="255"/>
    </location>
</feature>
<dbReference type="SMART" id="SM00028">
    <property type="entry name" value="TPR"/>
    <property type="match status" value="5"/>
</dbReference>